<dbReference type="NCBIfam" id="TIGR01740">
    <property type="entry name" value="pyrF"/>
    <property type="match status" value="1"/>
</dbReference>
<feature type="active site" description="Proton donor" evidence="7">
    <location>
        <position position="71"/>
    </location>
</feature>
<dbReference type="GO" id="GO:0044205">
    <property type="term" value="P:'de novo' UMP biosynthetic process"/>
    <property type="evidence" value="ECO:0007669"/>
    <property type="project" value="UniProtKB-UniRule"/>
</dbReference>
<keyword evidence="3 7" id="KW-0210">Decarboxylase</keyword>
<evidence type="ECO:0000256" key="3">
    <source>
        <dbReference type="ARBA" id="ARBA00022793"/>
    </source>
</evidence>
<evidence type="ECO:0000256" key="8">
    <source>
        <dbReference type="PIRSR" id="PIRSR614732-1"/>
    </source>
</evidence>
<sequence>MTSAEPAGAALGEKLIVALDFPTPAEARAMVAALGPSVCFYKVGMELAYGGGLSFAKELIDNGAQVFLDLKLHDIPTTVAKACANVARLGARFLTIHAYPQTMAAAKQGAAGSALRLLGVTVMTSYSDADLHEAGYAFGVEDLVMRRARQAREIGIDGLILSAEELPAVRREVGPAMILVTPGIRPAGSSAGDQKRIMTPSAAIKAGADYLVVGRPITSAKDPRAAAEAILAEIAAA</sequence>
<feature type="domain" description="Orotidine 5'-phosphate decarboxylase" evidence="11">
    <location>
        <begin position="14"/>
        <end position="230"/>
    </location>
</feature>
<dbReference type="Gene3D" id="3.20.20.70">
    <property type="entry name" value="Aldolase class I"/>
    <property type="match status" value="1"/>
</dbReference>
<dbReference type="InterPro" id="IPR018089">
    <property type="entry name" value="OMPdecase_AS"/>
</dbReference>
<dbReference type="InterPro" id="IPR011060">
    <property type="entry name" value="RibuloseP-bd_barrel"/>
</dbReference>
<evidence type="ECO:0000256" key="9">
    <source>
        <dbReference type="PIRSR" id="PIRSR614732-2"/>
    </source>
</evidence>
<evidence type="ECO:0000256" key="4">
    <source>
        <dbReference type="ARBA" id="ARBA00022975"/>
    </source>
</evidence>
<dbReference type="Proteomes" id="UP000294360">
    <property type="component" value="Chromosome"/>
</dbReference>
<dbReference type="RefSeq" id="WP_134489560.1">
    <property type="nucleotide sequence ID" value="NZ_CP139089.1"/>
</dbReference>
<comment type="function">
    <text evidence="1 7">Catalyzes the decarboxylation of orotidine 5'-monophosphate (OMP) to uridine 5'-monophosphate (UMP).</text>
</comment>
<feature type="binding site" evidence="7 9">
    <location>
        <position position="194"/>
    </location>
    <ligand>
        <name>substrate</name>
    </ligand>
</feature>
<feature type="active site" description="For OMPdecase activity" evidence="8">
    <location>
        <position position="74"/>
    </location>
</feature>
<dbReference type="PROSITE" id="PS00156">
    <property type="entry name" value="OMPDECASE"/>
    <property type="match status" value="1"/>
</dbReference>
<dbReference type="CDD" id="cd04725">
    <property type="entry name" value="OMP_decarboxylase_like"/>
    <property type="match status" value="1"/>
</dbReference>
<keyword evidence="4 7" id="KW-0665">Pyrimidine biosynthesis</keyword>
<dbReference type="OrthoDB" id="9806203at2"/>
<evidence type="ECO:0000313" key="12">
    <source>
        <dbReference type="EMBL" id="VFU09265.1"/>
    </source>
</evidence>
<dbReference type="SMART" id="SM00934">
    <property type="entry name" value="OMPdecase"/>
    <property type="match status" value="1"/>
</dbReference>
<feature type="binding site" evidence="7 9">
    <location>
        <position position="214"/>
    </location>
    <ligand>
        <name>substrate</name>
    </ligand>
</feature>
<comment type="catalytic activity">
    <reaction evidence="6 7 10">
        <text>orotidine 5'-phosphate + H(+) = UMP + CO2</text>
        <dbReference type="Rhea" id="RHEA:11596"/>
        <dbReference type="ChEBI" id="CHEBI:15378"/>
        <dbReference type="ChEBI" id="CHEBI:16526"/>
        <dbReference type="ChEBI" id="CHEBI:57538"/>
        <dbReference type="ChEBI" id="CHEBI:57865"/>
        <dbReference type="EC" id="4.1.1.23"/>
    </reaction>
</comment>
<dbReference type="GO" id="GO:0006207">
    <property type="term" value="P:'de novo' pyrimidine nucleobase biosynthetic process"/>
    <property type="evidence" value="ECO:0007669"/>
    <property type="project" value="InterPro"/>
</dbReference>
<evidence type="ECO:0000256" key="5">
    <source>
        <dbReference type="ARBA" id="ARBA00023239"/>
    </source>
</evidence>
<dbReference type="GO" id="GO:0005829">
    <property type="term" value="C:cytosol"/>
    <property type="evidence" value="ECO:0007669"/>
    <property type="project" value="TreeGrafter"/>
</dbReference>
<evidence type="ECO:0000256" key="7">
    <source>
        <dbReference type="HAMAP-Rule" id="MF_01200"/>
    </source>
</evidence>
<dbReference type="InterPro" id="IPR013785">
    <property type="entry name" value="Aldolase_TIM"/>
</dbReference>
<evidence type="ECO:0000256" key="6">
    <source>
        <dbReference type="ARBA" id="ARBA00049157"/>
    </source>
</evidence>
<dbReference type="SUPFAM" id="SSF51366">
    <property type="entry name" value="Ribulose-phoshate binding barrel"/>
    <property type="match status" value="1"/>
</dbReference>
<dbReference type="UniPathway" id="UPA00070">
    <property type="reaction ID" value="UER00120"/>
</dbReference>
<dbReference type="Pfam" id="PF00215">
    <property type="entry name" value="OMPdecase"/>
    <property type="match status" value="1"/>
</dbReference>
<dbReference type="InterPro" id="IPR001754">
    <property type="entry name" value="OMPdeCOase_dom"/>
</dbReference>
<feature type="active site" description="For OMPdecase activity" evidence="8">
    <location>
        <position position="69"/>
    </location>
</feature>
<evidence type="ECO:0000256" key="10">
    <source>
        <dbReference type="RuleBase" id="RU000512"/>
    </source>
</evidence>
<dbReference type="AlphaFoldDB" id="A0A4V6YUI8"/>
<feature type="active site" description="For OMPdecase activity" evidence="8">
    <location>
        <position position="71"/>
    </location>
</feature>
<dbReference type="GO" id="GO:0004590">
    <property type="term" value="F:orotidine-5'-phosphate decarboxylase activity"/>
    <property type="evidence" value="ECO:0007669"/>
    <property type="project" value="UniProtKB-UniRule"/>
</dbReference>
<proteinExistence type="inferred from homology"/>
<comment type="pathway">
    <text evidence="2 7 10">Pyrimidine metabolism; UMP biosynthesis via de novo pathway; UMP from orotate: step 2/2.</text>
</comment>
<feature type="binding site" evidence="7 9">
    <location>
        <position position="124"/>
    </location>
    <ligand>
        <name>substrate</name>
    </ligand>
</feature>
<accession>A0A4V6YUI8</accession>
<feature type="binding site" evidence="7 9">
    <location>
        <position position="215"/>
    </location>
    <ligand>
        <name>substrate</name>
    </ligand>
</feature>
<dbReference type="HAMAP" id="MF_01200_B">
    <property type="entry name" value="OMPdecase_type1_B"/>
    <property type="match status" value="1"/>
</dbReference>
<organism evidence="12 13">
    <name type="scientific">Methylocella tundrae</name>
    <dbReference type="NCBI Taxonomy" id="227605"/>
    <lineage>
        <taxon>Bacteria</taxon>
        <taxon>Pseudomonadati</taxon>
        <taxon>Pseudomonadota</taxon>
        <taxon>Alphaproteobacteria</taxon>
        <taxon>Hyphomicrobiales</taxon>
        <taxon>Beijerinckiaceae</taxon>
        <taxon>Methylocella</taxon>
    </lineage>
</organism>
<dbReference type="InterPro" id="IPR047596">
    <property type="entry name" value="OMPdecase_bac"/>
</dbReference>
<feature type="binding site" evidence="7 9">
    <location>
        <position position="42"/>
    </location>
    <ligand>
        <name>substrate</name>
    </ligand>
</feature>
<evidence type="ECO:0000313" key="13">
    <source>
        <dbReference type="Proteomes" id="UP000294360"/>
    </source>
</evidence>
<evidence type="ECO:0000256" key="2">
    <source>
        <dbReference type="ARBA" id="ARBA00004861"/>
    </source>
</evidence>
<reference evidence="12 13" key="1">
    <citation type="submission" date="2019-03" db="EMBL/GenBank/DDBJ databases">
        <authorList>
            <person name="Kox A.R. M."/>
        </authorList>
    </citation>
    <scope>NUCLEOTIDE SEQUENCE [LARGE SCALE GENOMIC DNA]</scope>
    <source>
        <strain evidence="12">MTUNDRAET4 annotated genome</strain>
    </source>
</reference>
<comment type="subunit">
    <text evidence="7">Homodimer.</text>
</comment>
<dbReference type="PANTHER" id="PTHR32119:SF2">
    <property type="entry name" value="OROTIDINE 5'-PHOSPHATE DECARBOXYLASE"/>
    <property type="match status" value="1"/>
</dbReference>
<feature type="binding site" evidence="7 9">
    <location>
        <position position="20"/>
    </location>
    <ligand>
        <name>substrate</name>
    </ligand>
</feature>
<evidence type="ECO:0000259" key="11">
    <source>
        <dbReference type="SMART" id="SM00934"/>
    </source>
</evidence>
<feature type="binding site" evidence="7">
    <location>
        <begin position="69"/>
        <end position="78"/>
    </location>
    <ligand>
        <name>substrate</name>
    </ligand>
</feature>
<protein>
    <recommendedName>
        <fullName evidence="7">Orotidine 5'-phosphate decarboxylase</fullName>
        <ecNumber evidence="7">4.1.1.23</ecNumber>
    </recommendedName>
    <alternativeName>
        <fullName evidence="7">OMP decarboxylase</fullName>
        <shortName evidence="7">OMPDCase</shortName>
        <shortName evidence="7">OMPdecase</shortName>
    </alternativeName>
</protein>
<dbReference type="NCBIfam" id="NF001273">
    <property type="entry name" value="PRK00230.1"/>
    <property type="match status" value="1"/>
</dbReference>
<comment type="similarity">
    <text evidence="7">Belongs to the OMP decarboxylase family. Type 1 subfamily.</text>
</comment>
<dbReference type="InterPro" id="IPR014732">
    <property type="entry name" value="OMPdecase"/>
</dbReference>
<dbReference type="KEGG" id="mtun:MTUNDRAET4_2372"/>
<feature type="binding site" evidence="7 9">
    <location>
        <position position="185"/>
    </location>
    <ligand>
        <name>substrate</name>
    </ligand>
</feature>
<dbReference type="EMBL" id="LR536450">
    <property type="protein sequence ID" value="VFU09265.1"/>
    <property type="molecule type" value="Genomic_DNA"/>
</dbReference>
<dbReference type="PANTHER" id="PTHR32119">
    <property type="entry name" value="OROTIDINE 5'-PHOSPHATE DECARBOXYLASE"/>
    <property type="match status" value="1"/>
</dbReference>
<gene>
    <name evidence="7 12" type="primary">pyrF</name>
    <name evidence="12" type="ORF">MTUNDRAET4_2372</name>
</gene>
<name>A0A4V6YUI8_METTU</name>
<keyword evidence="5 7" id="KW-0456">Lyase</keyword>
<evidence type="ECO:0000256" key="1">
    <source>
        <dbReference type="ARBA" id="ARBA00002356"/>
    </source>
</evidence>
<dbReference type="EC" id="4.1.1.23" evidence="7"/>